<keyword evidence="5 10" id="KW-0808">Transferase</keyword>
<evidence type="ECO:0000259" key="12">
    <source>
        <dbReference type="Pfam" id="PF02366"/>
    </source>
</evidence>
<dbReference type="Proteomes" id="UP000321617">
    <property type="component" value="Unassembled WGS sequence"/>
</dbReference>
<name>A0A562V283_9ACTN</name>
<keyword evidence="8 10" id="KW-0472">Membrane</keyword>
<feature type="transmembrane region" description="Helical" evidence="10">
    <location>
        <begin position="417"/>
        <end position="434"/>
    </location>
</feature>
<keyword evidence="10" id="KW-1003">Cell membrane</keyword>
<feature type="region of interest" description="Disordered" evidence="11">
    <location>
        <begin position="40"/>
        <end position="65"/>
    </location>
</feature>
<accession>A0A562V283</accession>
<keyword evidence="6 10" id="KW-0812">Transmembrane</keyword>
<dbReference type="Pfam" id="PF02366">
    <property type="entry name" value="PMT"/>
    <property type="match status" value="1"/>
</dbReference>
<feature type="domain" description="ArnT-like N-terminal" evidence="12">
    <location>
        <begin position="79"/>
        <end position="237"/>
    </location>
</feature>
<evidence type="ECO:0000256" key="7">
    <source>
        <dbReference type="ARBA" id="ARBA00022989"/>
    </source>
</evidence>
<feature type="transmembrane region" description="Helical" evidence="10">
    <location>
        <begin position="464"/>
        <end position="486"/>
    </location>
</feature>
<evidence type="ECO:0000256" key="9">
    <source>
        <dbReference type="ARBA" id="ARBA00093617"/>
    </source>
</evidence>
<evidence type="ECO:0000256" key="5">
    <source>
        <dbReference type="ARBA" id="ARBA00022679"/>
    </source>
</evidence>
<feature type="transmembrane region" description="Helical" evidence="10">
    <location>
        <begin position="242"/>
        <end position="264"/>
    </location>
</feature>
<dbReference type="InterPro" id="IPR027005">
    <property type="entry name" value="PMT-like"/>
</dbReference>
<evidence type="ECO:0000256" key="11">
    <source>
        <dbReference type="SAM" id="MobiDB-lite"/>
    </source>
</evidence>
<feature type="transmembrane region" description="Helical" evidence="10">
    <location>
        <begin position="308"/>
        <end position="330"/>
    </location>
</feature>
<dbReference type="UniPathway" id="UPA00378"/>
<evidence type="ECO:0000313" key="15">
    <source>
        <dbReference type="Proteomes" id="UP000321617"/>
    </source>
</evidence>
<comment type="similarity">
    <text evidence="3 10">Belongs to the glycosyltransferase 39 family.</text>
</comment>
<feature type="domain" description="Protein O-mannosyl-transferase C-terminal four TM" evidence="13">
    <location>
        <begin position="354"/>
        <end position="539"/>
    </location>
</feature>
<evidence type="ECO:0000259" key="13">
    <source>
        <dbReference type="Pfam" id="PF16192"/>
    </source>
</evidence>
<evidence type="ECO:0000256" key="3">
    <source>
        <dbReference type="ARBA" id="ARBA00007222"/>
    </source>
</evidence>
<evidence type="ECO:0000256" key="2">
    <source>
        <dbReference type="ARBA" id="ARBA00004922"/>
    </source>
</evidence>
<feature type="transmembrane region" description="Helical" evidence="10">
    <location>
        <begin position="441"/>
        <end position="458"/>
    </location>
</feature>
<dbReference type="InterPro" id="IPR003342">
    <property type="entry name" value="ArnT-like_N"/>
</dbReference>
<evidence type="ECO:0000256" key="8">
    <source>
        <dbReference type="ARBA" id="ARBA00023136"/>
    </source>
</evidence>
<comment type="pathway">
    <text evidence="2 10">Protein modification; protein glycosylation.</text>
</comment>
<dbReference type="GO" id="GO:0005886">
    <property type="term" value="C:plasma membrane"/>
    <property type="evidence" value="ECO:0007669"/>
    <property type="project" value="UniProtKB-SubCell"/>
</dbReference>
<dbReference type="EMBL" id="VLLL01000006">
    <property type="protein sequence ID" value="TWJ11981.1"/>
    <property type="molecule type" value="Genomic_DNA"/>
</dbReference>
<dbReference type="EC" id="2.4.1.-" evidence="10"/>
<evidence type="ECO:0000313" key="14">
    <source>
        <dbReference type="EMBL" id="TWJ11981.1"/>
    </source>
</evidence>
<feature type="transmembrane region" description="Helical" evidence="10">
    <location>
        <begin position="71"/>
        <end position="90"/>
    </location>
</feature>
<dbReference type="PANTHER" id="PTHR10050">
    <property type="entry name" value="DOLICHYL-PHOSPHATE-MANNOSE--PROTEIN MANNOSYLTRANSFERASE"/>
    <property type="match status" value="1"/>
</dbReference>
<dbReference type="PANTHER" id="PTHR10050:SF46">
    <property type="entry name" value="PROTEIN O-MANNOSYL-TRANSFERASE 2"/>
    <property type="match status" value="1"/>
</dbReference>
<evidence type="ECO:0000256" key="10">
    <source>
        <dbReference type="RuleBase" id="RU367007"/>
    </source>
</evidence>
<feature type="transmembrane region" description="Helical" evidence="10">
    <location>
        <begin position="179"/>
        <end position="197"/>
    </location>
</feature>
<feature type="transmembrane region" description="Helical" evidence="10">
    <location>
        <begin position="498"/>
        <end position="519"/>
    </location>
</feature>
<comment type="caution">
    <text evidence="14">The sequence shown here is derived from an EMBL/GenBank/DDBJ whole genome shotgun (WGS) entry which is preliminary data.</text>
</comment>
<keyword evidence="15" id="KW-1185">Reference proteome</keyword>
<proteinExistence type="inferred from homology"/>
<evidence type="ECO:0000256" key="4">
    <source>
        <dbReference type="ARBA" id="ARBA00022676"/>
    </source>
</evidence>
<comment type="function">
    <text evidence="10">Protein O-mannosyltransferase that catalyzes the transfer of a single mannose residue from a polyprenol phospho-mannosyl lipidic donor to the hydroxyl group of selected serine and threonine residues in acceptor proteins.</text>
</comment>
<reference evidence="14 15" key="1">
    <citation type="journal article" date="2013" name="Stand. Genomic Sci.">
        <title>Genomic Encyclopedia of Type Strains, Phase I: The one thousand microbial genomes (KMG-I) project.</title>
        <authorList>
            <person name="Kyrpides N.C."/>
            <person name="Woyke T."/>
            <person name="Eisen J.A."/>
            <person name="Garrity G."/>
            <person name="Lilburn T.G."/>
            <person name="Beck B.J."/>
            <person name="Whitman W.B."/>
            <person name="Hugenholtz P."/>
            <person name="Klenk H.P."/>
        </authorList>
    </citation>
    <scope>NUCLEOTIDE SEQUENCE [LARGE SCALE GENOMIC DNA]</scope>
    <source>
        <strain evidence="14 15">DSM 45044</strain>
    </source>
</reference>
<protein>
    <recommendedName>
        <fullName evidence="9 10">Polyprenol-phosphate-mannose--protein mannosyltransferase</fullName>
        <ecNumber evidence="10">2.4.1.-</ecNumber>
    </recommendedName>
</protein>
<dbReference type="GO" id="GO:0012505">
    <property type="term" value="C:endomembrane system"/>
    <property type="evidence" value="ECO:0007669"/>
    <property type="project" value="UniProtKB-SubCell"/>
</dbReference>
<sequence>MASIARAVGRSAVATGRRHHLGDYRTLTKIPRMNAAALDTQPSGLRGSKATPPVTEELRRRLSGGPPGDRLRGWITVAVVTGFAAVLRLTGLTHPKGLVFDEVYYAQDARQLLQHGVEWNIDDATGSYVAHPPLGKWCIALGEWLFGYNEFGWRISAAVAGIVSVALLTMLARRLTGSTMLGGAAGLLMAMDGLHLVLSRTALLDIFLMVFLLGAFYCLVLDRDARRRRWLTAMDAGVDPRAGFRPAFAVPWWRIAAGVLAGMAMGVKWSALWFILLFIVLLYAWEYRLRREVRAASPARDTLLDETGWVFAFGITSILTYVATWTGWFASDAGSYRHWRAEQGMSEPPVLGALHNLWEYHVSVLEFHEGLNTEHTYQSWPWQWMLDARPVVFYWSSDVDCGAERCASEVLLLGTPLLWWVFIPALVALLWWAASRRDWRAWAVLGGAAAGIAPWLLYPDRTMFFFYAIPAQPFLVLAVVFAMGMVIGPATASPERRLTGALIAGGFMVLIALCFAYFWPLYTGQVMTYEDWHARMWLGNNWI</sequence>
<dbReference type="GO" id="GO:0004169">
    <property type="term" value="F:dolichyl-phosphate-mannose-protein mannosyltransferase activity"/>
    <property type="evidence" value="ECO:0007669"/>
    <property type="project" value="UniProtKB-UniRule"/>
</dbReference>
<feature type="transmembrane region" description="Helical" evidence="10">
    <location>
        <begin position="151"/>
        <end position="172"/>
    </location>
</feature>
<evidence type="ECO:0000256" key="6">
    <source>
        <dbReference type="ARBA" id="ARBA00022692"/>
    </source>
</evidence>
<comment type="subcellular location">
    <subcellularLocation>
        <location evidence="10">Cell membrane</location>
    </subcellularLocation>
    <subcellularLocation>
        <location evidence="1">Endomembrane system</location>
        <topology evidence="1">Multi-pass membrane protein</topology>
    </subcellularLocation>
</comment>
<feature type="transmembrane region" description="Helical" evidence="10">
    <location>
        <begin position="270"/>
        <end position="287"/>
    </location>
</feature>
<keyword evidence="4 10" id="KW-0328">Glycosyltransferase</keyword>
<keyword evidence="7 10" id="KW-1133">Transmembrane helix</keyword>
<evidence type="ECO:0000256" key="1">
    <source>
        <dbReference type="ARBA" id="ARBA00004127"/>
    </source>
</evidence>
<dbReference type="Pfam" id="PF16192">
    <property type="entry name" value="PMT_4TMC"/>
    <property type="match status" value="1"/>
</dbReference>
<organism evidence="14 15">
    <name type="scientific">Stackebrandtia albiflava</name>
    <dbReference type="NCBI Taxonomy" id="406432"/>
    <lineage>
        <taxon>Bacteria</taxon>
        <taxon>Bacillati</taxon>
        <taxon>Actinomycetota</taxon>
        <taxon>Actinomycetes</taxon>
        <taxon>Glycomycetales</taxon>
        <taxon>Glycomycetaceae</taxon>
        <taxon>Stackebrandtia</taxon>
    </lineage>
</organism>
<dbReference type="InterPro" id="IPR032421">
    <property type="entry name" value="PMT_4TMC"/>
</dbReference>
<gene>
    <name evidence="14" type="ORF">LX16_2726</name>
</gene>
<dbReference type="AlphaFoldDB" id="A0A562V283"/>
<feature type="transmembrane region" description="Helical" evidence="10">
    <location>
        <begin position="203"/>
        <end position="221"/>
    </location>
</feature>